<reference evidence="2 3" key="1">
    <citation type="submission" date="2018-09" db="EMBL/GenBank/DDBJ databases">
        <title>Genomic investigation of the strawberry pathogen Phytophthora fragariae indicates pathogenicity is determined by transcriptional variation in three key races.</title>
        <authorList>
            <person name="Adams T.M."/>
            <person name="Armitage A.D."/>
            <person name="Sobczyk M.K."/>
            <person name="Bates H.J."/>
            <person name="Dunwell J.M."/>
            <person name="Nellist C.F."/>
            <person name="Harrison R.J."/>
        </authorList>
    </citation>
    <scope>NUCLEOTIDE SEQUENCE [LARGE SCALE GENOMIC DNA]</scope>
    <source>
        <strain evidence="2 3">SCRP324</strain>
    </source>
</reference>
<organism evidence="2 3">
    <name type="scientific">Phytophthora rubi</name>
    <dbReference type="NCBI Taxonomy" id="129364"/>
    <lineage>
        <taxon>Eukaryota</taxon>
        <taxon>Sar</taxon>
        <taxon>Stramenopiles</taxon>
        <taxon>Oomycota</taxon>
        <taxon>Peronosporomycetes</taxon>
        <taxon>Peronosporales</taxon>
        <taxon>Peronosporaceae</taxon>
        <taxon>Phytophthora</taxon>
    </lineage>
</organism>
<accession>A0A6A3IHN5</accession>
<evidence type="ECO:0000313" key="2">
    <source>
        <dbReference type="EMBL" id="KAE8979223.1"/>
    </source>
</evidence>
<proteinExistence type="predicted"/>
<dbReference type="AlphaFoldDB" id="A0A6A3IHN5"/>
<dbReference type="Proteomes" id="UP000435112">
    <property type="component" value="Unassembled WGS sequence"/>
</dbReference>
<feature type="region of interest" description="Disordered" evidence="1">
    <location>
        <begin position="1"/>
        <end position="25"/>
    </location>
</feature>
<feature type="compositionally biased region" description="Polar residues" evidence="1">
    <location>
        <begin position="1"/>
        <end position="10"/>
    </location>
</feature>
<sequence length="75" mass="7795">MQTTSATSRQGVPESPVIRTPPLQTASTSTVDAIINFNVPGEVLTDASRATASTRPAAAATTSSSPRPRWPARTT</sequence>
<evidence type="ECO:0000256" key="1">
    <source>
        <dbReference type="SAM" id="MobiDB-lite"/>
    </source>
</evidence>
<evidence type="ECO:0000313" key="3">
    <source>
        <dbReference type="Proteomes" id="UP000435112"/>
    </source>
</evidence>
<protein>
    <submittedName>
        <fullName evidence="2">Uncharacterized protein</fullName>
    </submittedName>
</protein>
<comment type="caution">
    <text evidence="2">The sequence shown here is derived from an EMBL/GenBank/DDBJ whole genome shotgun (WGS) entry which is preliminary data.</text>
</comment>
<dbReference type="EMBL" id="QXFU01003014">
    <property type="protein sequence ID" value="KAE8979223.1"/>
    <property type="molecule type" value="Genomic_DNA"/>
</dbReference>
<feature type="region of interest" description="Disordered" evidence="1">
    <location>
        <begin position="47"/>
        <end position="75"/>
    </location>
</feature>
<gene>
    <name evidence="2" type="ORF">PR002_g24479</name>
</gene>
<name>A0A6A3IHN5_9STRA</name>
<feature type="compositionally biased region" description="Low complexity" evidence="1">
    <location>
        <begin position="47"/>
        <end position="67"/>
    </location>
</feature>